<dbReference type="Proteomes" id="UP000070700">
    <property type="component" value="Unassembled WGS sequence"/>
</dbReference>
<dbReference type="STRING" id="149040.A0A194XAP5"/>
<accession>A0A194XAP5</accession>
<organism evidence="2 3">
    <name type="scientific">Mollisia scopiformis</name>
    <name type="common">Conifer needle endophyte fungus</name>
    <name type="synonym">Phialocephala scopiformis</name>
    <dbReference type="NCBI Taxonomy" id="149040"/>
    <lineage>
        <taxon>Eukaryota</taxon>
        <taxon>Fungi</taxon>
        <taxon>Dikarya</taxon>
        <taxon>Ascomycota</taxon>
        <taxon>Pezizomycotina</taxon>
        <taxon>Leotiomycetes</taxon>
        <taxon>Helotiales</taxon>
        <taxon>Mollisiaceae</taxon>
        <taxon>Mollisia</taxon>
    </lineage>
</organism>
<dbReference type="GeneID" id="28829616"/>
<evidence type="ECO:0000313" key="2">
    <source>
        <dbReference type="EMBL" id="KUJ17214.1"/>
    </source>
</evidence>
<feature type="compositionally biased region" description="Low complexity" evidence="1">
    <location>
        <begin position="56"/>
        <end position="90"/>
    </location>
</feature>
<dbReference type="InParanoid" id="A0A194XAP5"/>
<gene>
    <name evidence="2" type="ORF">LY89DRAFT_734196</name>
</gene>
<feature type="compositionally biased region" description="Polar residues" evidence="1">
    <location>
        <begin position="20"/>
        <end position="49"/>
    </location>
</feature>
<evidence type="ECO:0000256" key="1">
    <source>
        <dbReference type="SAM" id="MobiDB-lite"/>
    </source>
</evidence>
<proteinExistence type="predicted"/>
<evidence type="ECO:0000313" key="3">
    <source>
        <dbReference type="Proteomes" id="UP000070700"/>
    </source>
</evidence>
<sequence length="185" mass="19787">MSTKYDPPSGPPPPAYGSETGVNSPQPAHIAAQSTGQTQSDYYGASPQNVYPPQQPGAYVQGPQGQYQYPQGPQGGYYAPNPQMGYAQQGPYGGQGGYGPQGGYYNGGYAPGYGPQGQYLDDRRGGSSGFMEAMLARKEKEKTVGLGDTVCLEHRGSAEPRSCGGYSEERKMEIQDECIDRLYSE</sequence>
<dbReference type="KEGG" id="psco:LY89DRAFT_734196"/>
<dbReference type="OrthoDB" id="3563874at2759"/>
<feature type="compositionally biased region" description="Gly residues" evidence="1">
    <location>
        <begin position="91"/>
        <end position="115"/>
    </location>
</feature>
<dbReference type="RefSeq" id="XP_018071569.1">
    <property type="nucleotide sequence ID" value="XM_018219890.1"/>
</dbReference>
<protein>
    <submittedName>
        <fullName evidence="2">Uncharacterized protein</fullName>
    </submittedName>
</protein>
<reference evidence="2 3" key="1">
    <citation type="submission" date="2015-10" db="EMBL/GenBank/DDBJ databases">
        <title>Full genome of DAOMC 229536 Phialocephala scopiformis, a fungal endophyte of spruce producing the potent anti-insectan compound rugulosin.</title>
        <authorList>
            <consortium name="DOE Joint Genome Institute"/>
            <person name="Walker A.K."/>
            <person name="Frasz S.L."/>
            <person name="Seifert K.A."/>
            <person name="Miller J.D."/>
            <person name="Mondo S.J."/>
            <person name="Labutti K."/>
            <person name="Lipzen A."/>
            <person name="Dockter R."/>
            <person name="Kennedy M."/>
            <person name="Grigoriev I.V."/>
            <person name="Spatafora J.W."/>
        </authorList>
    </citation>
    <scope>NUCLEOTIDE SEQUENCE [LARGE SCALE GENOMIC DNA]</scope>
    <source>
        <strain evidence="2 3">CBS 120377</strain>
    </source>
</reference>
<dbReference type="AlphaFoldDB" id="A0A194XAP5"/>
<name>A0A194XAP5_MOLSC</name>
<keyword evidence="3" id="KW-1185">Reference proteome</keyword>
<dbReference type="EMBL" id="KQ947415">
    <property type="protein sequence ID" value="KUJ17214.1"/>
    <property type="molecule type" value="Genomic_DNA"/>
</dbReference>
<feature type="region of interest" description="Disordered" evidence="1">
    <location>
        <begin position="1"/>
        <end position="127"/>
    </location>
</feature>